<gene>
    <name evidence="2" type="ORF">SAMN05216565_107156</name>
</gene>
<protein>
    <submittedName>
        <fullName evidence="2">Uncharacterized protein</fullName>
    </submittedName>
</protein>
<name>A0A1H0VRN9_9BACI</name>
<reference evidence="3" key="1">
    <citation type="submission" date="2016-10" db="EMBL/GenBank/DDBJ databases">
        <authorList>
            <person name="Varghese N."/>
            <person name="Submissions S."/>
        </authorList>
    </citation>
    <scope>NUCLEOTIDE SEQUENCE [LARGE SCALE GENOMIC DNA]</scope>
    <source>
        <strain evidence="3">IBRC-M10078</strain>
    </source>
</reference>
<dbReference type="Proteomes" id="UP000199159">
    <property type="component" value="Unassembled WGS sequence"/>
</dbReference>
<feature type="region of interest" description="Disordered" evidence="1">
    <location>
        <begin position="1"/>
        <end position="55"/>
    </location>
</feature>
<dbReference type="EMBL" id="FNJU01000007">
    <property type="protein sequence ID" value="SDP80835.1"/>
    <property type="molecule type" value="Genomic_DNA"/>
</dbReference>
<organism evidence="2 3">
    <name type="scientific">Litchfieldia salsa</name>
    <dbReference type="NCBI Taxonomy" id="930152"/>
    <lineage>
        <taxon>Bacteria</taxon>
        <taxon>Bacillati</taxon>
        <taxon>Bacillota</taxon>
        <taxon>Bacilli</taxon>
        <taxon>Bacillales</taxon>
        <taxon>Bacillaceae</taxon>
        <taxon>Litchfieldia</taxon>
    </lineage>
</organism>
<evidence type="ECO:0000313" key="3">
    <source>
        <dbReference type="Proteomes" id="UP000199159"/>
    </source>
</evidence>
<dbReference type="RefSeq" id="WP_175490317.1">
    <property type="nucleotide sequence ID" value="NZ_FNJU01000007.1"/>
</dbReference>
<evidence type="ECO:0000313" key="2">
    <source>
        <dbReference type="EMBL" id="SDP80835.1"/>
    </source>
</evidence>
<accession>A0A1H0VRN9</accession>
<dbReference type="AlphaFoldDB" id="A0A1H0VRN9"/>
<sequence length="55" mass="6407">MSVKDKAKNSSMTRNEEEMKEHGKVMEHLPTNKEVRKDGEIPDPKQEKKPKNEKS</sequence>
<keyword evidence="3" id="KW-1185">Reference proteome</keyword>
<evidence type="ECO:0000256" key="1">
    <source>
        <dbReference type="SAM" id="MobiDB-lite"/>
    </source>
</evidence>
<proteinExistence type="predicted"/>